<dbReference type="Proteomes" id="UP000663929">
    <property type="component" value="Chromosome"/>
</dbReference>
<dbReference type="Gene3D" id="3.50.50.60">
    <property type="entry name" value="FAD/NAD(P)-binding domain"/>
    <property type="match status" value="1"/>
</dbReference>
<protein>
    <recommendedName>
        <fullName evidence="4">Tryptophan 2-monooxygenase</fullName>
        <ecNumber evidence="3">1.13.12.3</ecNumber>
    </recommendedName>
</protein>
<evidence type="ECO:0000256" key="1">
    <source>
        <dbReference type="ARBA" id="ARBA00004814"/>
    </source>
</evidence>
<feature type="domain" description="Amine oxidase" evidence="7">
    <location>
        <begin position="61"/>
        <end position="471"/>
    </location>
</feature>
<evidence type="ECO:0000313" key="9">
    <source>
        <dbReference type="Proteomes" id="UP000663929"/>
    </source>
</evidence>
<evidence type="ECO:0000256" key="2">
    <source>
        <dbReference type="ARBA" id="ARBA00005833"/>
    </source>
</evidence>
<dbReference type="PANTHER" id="PTHR10742">
    <property type="entry name" value="FLAVIN MONOAMINE OXIDASE"/>
    <property type="match status" value="1"/>
</dbReference>
<organism evidence="8 9">
    <name type="scientific">Sulfidibacter corallicola</name>
    <dbReference type="NCBI Taxonomy" id="2818388"/>
    <lineage>
        <taxon>Bacteria</taxon>
        <taxon>Pseudomonadati</taxon>
        <taxon>Acidobacteriota</taxon>
        <taxon>Holophagae</taxon>
        <taxon>Acanthopleuribacterales</taxon>
        <taxon>Acanthopleuribacteraceae</taxon>
        <taxon>Sulfidibacter</taxon>
    </lineage>
</organism>
<dbReference type="GO" id="GO:0009851">
    <property type="term" value="P:auxin biosynthetic process"/>
    <property type="evidence" value="ECO:0007669"/>
    <property type="project" value="UniProtKB-KW"/>
</dbReference>
<dbReference type="PRINTS" id="PR00420">
    <property type="entry name" value="RNGMNOXGNASE"/>
</dbReference>
<comment type="pathway">
    <text evidence="1">Plant hormone metabolism; auxin biosynthesis.</text>
</comment>
<evidence type="ECO:0000313" key="8">
    <source>
        <dbReference type="EMBL" id="QTD51863.1"/>
    </source>
</evidence>
<keyword evidence="5" id="KW-0073">Auxin biosynthesis</keyword>
<dbReference type="SUPFAM" id="SSF51905">
    <property type="entry name" value="FAD/NAD(P)-binding domain"/>
    <property type="match status" value="1"/>
</dbReference>
<dbReference type="PANTHER" id="PTHR10742:SF410">
    <property type="entry name" value="LYSINE-SPECIFIC HISTONE DEMETHYLASE 2"/>
    <property type="match status" value="1"/>
</dbReference>
<evidence type="ECO:0000256" key="5">
    <source>
        <dbReference type="ARBA" id="ARBA00023070"/>
    </source>
</evidence>
<evidence type="ECO:0000256" key="4">
    <source>
        <dbReference type="ARBA" id="ARBA00017871"/>
    </source>
</evidence>
<dbReference type="InterPro" id="IPR050281">
    <property type="entry name" value="Flavin_monoamine_oxidase"/>
</dbReference>
<dbReference type="GO" id="GO:0050361">
    <property type="term" value="F:tryptophan 2-monooxygenase activity"/>
    <property type="evidence" value="ECO:0007669"/>
    <property type="project" value="UniProtKB-EC"/>
</dbReference>
<gene>
    <name evidence="8" type="ORF">J3U87_05275</name>
</gene>
<dbReference type="RefSeq" id="WP_237381981.1">
    <property type="nucleotide sequence ID" value="NZ_CP071793.1"/>
</dbReference>
<name>A0A8A4TQQ6_SULCO</name>
<keyword evidence="9" id="KW-1185">Reference proteome</keyword>
<accession>A0A8A4TQQ6</accession>
<dbReference type="InterPro" id="IPR002937">
    <property type="entry name" value="Amino_oxidase"/>
</dbReference>
<dbReference type="SUPFAM" id="SSF54373">
    <property type="entry name" value="FAD-linked reductases, C-terminal domain"/>
    <property type="match status" value="1"/>
</dbReference>
<reference evidence="8" key="1">
    <citation type="submission" date="2021-03" db="EMBL/GenBank/DDBJ databases">
        <title>Acanthopleuribacteraceae sp. M133.</title>
        <authorList>
            <person name="Wang G."/>
        </authorList>
    </citation>
    <scope>NUCLEOTIDE SEQUENCE</scope>
    <source>
        <strain evidence="8">M133</strain>
    </source>
</reference>
<dbReference type="InterPro" id="IPR036188">
    <property type="entry name" value="FAD/NAD-bd_sf"/>
</dbReference>
<evidence type="ECO:0000259" key="7">
    <source>
        <dbReference type="Pfam" id="PF01593"/>
    </source>
</evidence>
<dbReference type="Pfam" id="PF01593">
    <property type="entry name" value="Amino_oxidase"/>
    <property type="match status" value="1"/>
</dbReference>
<proteinExistence type="inferred from homology"/>
<sequence length="478" mass="53268">MFFHSHVQHRGRRWYFEPFRLLLILTWTLGCAPTALDRSPRVAEEPTRLRDSHVVVVGAGMAGLAAARTLRDRGVRVTVFEASDRIGGRVFTNRALGMPVDLGASWIHGPKGNPLTRLAKRHGIELYATSEENMELFDVDGFALTRRDMRLYAREWQGLLREIYYLAERLERDISFQEALDRVLAGEQLTSLEKRVLDFMLTTTVRGDAAAEPDELSLASLLDGGSFRGSDVVFPEGYDQLVHILAEGLDIRTSQRVTGIRYMGHGVTVTTDRTEVQADFAIVTVSLGVLQAGNIAFNPPLPAEKRRSIERMRMGLLNKIVLDFDLTGPWPIEREGLGFLSHDVGGGLAIVNLFPATGTRTLMAFVAADTARHMEDEPDRRQVARVMRSLRAAYGTDFPEPRGWLVTRWAANPHTRGSYSYLPPGSDREDRIVLATPVSDKLFFAGEATHPDYPATVHGAYLSGIREADRITALIPTM</sequence>
<comment type="catalytic activity">
    <reaction evidence="6">
        <text>L-tryptophan + O2 = indole-3-acetamide + CO2 + H2O</text>
        <dbReference type="Rhea" id="RHEA:16165"/>
        <dbReference type="ChEBI" id="CHEBI:15377"/>
        <dbReference type="ChEBI" id="CHEBI:15379"/>
        <dbReference type="ChEBI" id="CHEBI:16031"/>
        <dbReference type="ChEBI" id="CHEBI:16526"/>
        <dbReference type="ChEBI" id="CHEBI:57912"/>
        <dbReference type="EC" id="1.13.12.3"/>
    </reaction>
</comment>
<dbReference type="AlphaFoldDB" id="A0A8A4TQQ6"/>
<comment type="similarity">
    <text evidence="2">Belongs to the tryptophan 2-monooxygenase family.</text>
</comment>
<evidence type="ECO:0000256" key="6">
    <source>
        <dbReference type="ARBA" id="ARBA00047321"/>
    </source>
</evidence>
<dbReference type="Gene3D" id="3.90.660.10">
    <property type="match status" value="1"/>
</dbReference>
<dbReference type="EC" id="1.13.12.3" evidence="3"/>
<dbReference type="KEGG" id="scor:J3U87_05275"/>
<evidence type="ECO:0000256" key="3">
    <source>
        <dbReference type="ARBA" id="ARBA00012535"/>
    </source>
</evidence>
<dbReference type="EMBL" id="CP071793">
    <property type="protein sequence ID" value="QTD51863.1"/>
    <property type="molecule type" value="Genomic_DNA"/>
</dbReference>